<name>A0A5N6J3Y6_9EURO</name>
<dbReference type="Proteomes" id="UP000326289">
    <property type="component" value="Unassembled WGS sequence"/>
</dbReference>
<dbReference type="EMBL" id="ML732801">
    <property type="protein sequence ID" value="KAB8272804.1"/>
    <property type="molecule type" value="Genomic_DNA"/>
</dbReference>
<reference evidence="1 2" key="1">
    <citation type="submission" date="2019-04" db="EMBL/GenBank/DDBJ databases">
        <title>Fungal friends and foes A comparative genomics study of 23 Aspergillus species from section Flavi.</title>
        <authorList>
            <consortium name="DOE Joint Genome Institute"/>
            <person name="Kjaerbolling I."/>
            <person name="Vesth T.C."/>
            <person name="Frisvad J.C."/>
            <person name="Nybo J.L."/>
            <person name="Theobald S."/>
            <person name="Kildgaard S."/>
            <person name="Petersen T.I."/>
            <person name="Kuo A."/>
            <person name="Sato A."/>
            <person name="Lyhne E.K."/>
            <person name="Kogle M.E."/>
            <person name="Wiebenga A."/>
            <person name="Kun R.S."/>
            <person name="Lubbers R.J."/>
            <person name="Makela M.R."/>
            <person name="Barry K."/>
            <person name="Chovatia M."/>
            <person name="Clum A."/>
            <person name="Daum C."/>
            <person name="Haridas S."/>
            <person name="He G."/>
            <person name="LaButti K."/>
            <person name="Lipzen A."/>
            <person name="Mondo S."/>
            <person name="Pangilinan J."/>
            <person name="Riley R."/>
            <person name="Salamov A."/>
            <person name="Simmons B.A."/>
            <person name="Magnuson J.K."/>
            <person name="Henrissat B."/>
            <person name="Mortensen U.H."/>
            <person name="Larsen T.O."/>
            <person name="De vries R.P."/>
            <person name="Grigoriev I.V."/>
            <person name="Machida M."/>
            <person name="Baker S.E."/>
            <person name="Andersen M.R."/>
        </authorList>
    </citation>
    <scope>NUCLEOTIDE SEQUENCE [LARGE SCALE GENOMIC DNA]</scope>
    <source>
        <strain evidence="1 2">CBS 117635</strain>
    </source>
</reference>
<keyword evidence="2" id="KW-1185">Reference proteome</keyword>
<accession>A0A5N6J3Y6</accession>
<organism evidence="1 2">
    <name type="scientific">Aspergillus minisclerotigenes</name>
    <dbReference type="NCBI Taxonomy" id="656917"/>
    <lineage>
        <taxon>Eukaryota</taxon>
        <taxon>Fungi</taxon>
        <taxon>Dikarya</taxon>
        <taxon>Ascomycota</taxon>
        <taxon>Pezizomycotina</taxon>
        <taxon>Eurotiomycetes</taxon>
        <taxon>Eurotiomycetidae</taxon>
        <taxon>Eurotiales</taxon>
        <taxon>Aspergillaceae</taxon>
        <taxon>Aspergillus</taxon>
        <taxon>Aspergillus subgen. Circumdati</taxon>
    </lineage>
</organism>
<gene>
    <name evidence="1" type="ORF">BDV30DRAFT_249204</name>
</gene>
<evidence type="ECO:0000313" key="2">
    <source>
        <dbReference type="Proteomes" id="UP000326289"/>
    </source>
</evidence>
<evidence type="ECO:0000313" key="1">
    <source>
        <dbReference type="EMBL" id="KAB8272804.1"/>
    </source>
</evidence>
<proteinExistence type="predicted"/>
<dbReference type="AlphaFoldDB" id="A0A5N6J3Y6"/>
<sequence>MGGSYQCHIKLPSDINKIIVSFDSIGVPGIQFLEQSSNPISDGDSHLEIYVNYDGLFVRGIHLLSRDLSSKYRVWNSPFPPTIHSWNFYHHPWNFEHAQDKPRLDYVKFDSYTQGLILRTSLGRTITSGPQFPTHLINYHEYYPLVGDGDGPISGIFHNGLDPASNFISELGATCMVPPGRGSPTCTWYLTKASLKDPIKAQVCRDKEHGQHIESLGQVRWDCDLTQKVLSLHTWKADIWSDIDYSRLNVQRLPENGIIVWWFSKFDDRIITYYN</sequence>
<protein>
    <submittedName>
        <fullName evidence="1">Uncharacterized protein</fullName>
    </submittedName>
</protein>